<comment type="similarity">
    <text evidence="2">Belongs to the PpiC/parvulin rotamase family.</text>
</comment>
<dbReference type="EMBL" id="JAEQNC010000015">
    <property type="protein sequence ID" value="MBL0374682.1"/>
    <property type="molecule type" value="Genomic_DNA"/>
</dbReference>
<dbReference type="AlphaFoldDB" id="A0A936YW18"/>
<dbReference type="Pfam" id="PF13616">
    <property type="entry name" value="Rotamase_3"/>
    <property type="match status" value="1"/>
</dbReference>
<evidence type="ECO:0000256" key="4">
    <source>
        <dbReference type="ARBA" id="ARBA00018370"/>
    </source>
</evidence>
<evidence type="ECO:0000256" key="6">
    <source>
        <dbReference type="ARBA" id="ARBA00030642"/>
    </source>
</evidence>
<dbReference type="PROSITE" id="PS50198">
    <property type="entry name" value="PPIC_PPIASE_2"/>
    <property type="match status" value="1"/>
</dbReference>
<proteinExistence type="inferred from homology"/>
<evidence type="ECO:0000256" key="2">
    <source>
        <dbReference type="ARBA" id="ARBA00007656"/>
    </source>
</evidence>
<gene>
    <name evidence="10" type="ORF">JJB09_21955</name>
</gene>
<reference evidence="10" key="1">
    <citation type="submission" date="2021-01" db="EMBL/GenBank/DDBJ databases">
        <title>Rhizobium sp. strain KVB221 16S ribosomal RNA gene Genome sequencing and assembly.</title>
        <authorList>
            <person name="Kang M."/>
        </authorList>
    </citation>
    <scope>NUCLEOTIDE SEQUENCE</scope>
    <source>
        <strain evidence="10">KVB221</strain>
    </source>
</reference>
<dbReference type="SUPFAM" id="SSF54534">
    <property type="entry name" value="FKBP-like"/>
    <property type="match status" value="1"/>
</dbReference>
<dbReference type="Gene3D" id="3.10.50.40">
    <property type="match status" value="1"/>
</dbReference>
<keyword evidence="5 8" id="KW-0697">Rotamase</keyword>
<dbReference type="Proteomes" id="UP000633219">
    <property type="component" value="Unassembled WGS sequence"/>
</dbReference>
<protein>
    <recommendedName>
        <fullName evidence="4">Parvulin-like PPIase</fullName>
        <ecNumber evidence="3">5.2.1.8</ecNumber>
    </recommendedName>
    <alternativeName>
        <fullName evidence="6">Peptidyl-prolyl cis-trans isomerase plp</fullName>
    </alternativeName>
    <alternativeName>
        <fullName evidence="7">Rotamase plp</fullName>
    </alternativeName>
</protein>
<accession>A0A936YW18</accession>
<evidence type="ECO:0000256" key="7">
    <source>
        <dbReference type="ARBA" id="ARBA00031484"/>
    </source>
</evidence>
<dbReference type="InterPro" id="IPR000297">
    <property type="entry name" value="PPIase_PpiC"/>
</dbReference>
<comment type="caution">
    <text evidence="10">The sequence shown here is derived from an EMBL/GenBank/DDBJ whole genome shotgun (WGS) entry which is preliminary data.</text>
</comment>
<evidence type="ECO:0000259" key="9">
    <source>
        <dbReference type="PROSITE" id="PS50198"/>
    </source>
</evidence>
<dbReference type="EC" id="5.2.1.8" evidence="3"/>
<feature type="domain" description="PpiC" evidence="9">
    <location>
        <begin position="122"/>
        <end position="212"/>
    </location>
</feature>
<evidence type="ECO:0000313" key="10">
    <source>
        <dbReference type="EMBL" id="MBL0374682.1"/>
    </source>
</evidence>
<evidence type="ECO:0000256" key="1">
    <source>
        <dbReference type="ARBA" id="ARBA00000971"/>
    </source>
</evidence>
<evidence type="ECO:0000313" key="11">
    <source>
        <dbReference type="Proteomes" id="UP000633219"/>
    </source>
</evidence>
<dbReference type="GO" id="GO:0003755">
    <property type="term" value="F:peptidyl-prolyl cis-trans isomerase activity"/>
    <property type="evidence" value="ECO:0007669"/>
    <property type="project" value="UniProtKB-KW"/>
</dbReference>
<evidence type="ECO:0000256" key="3">
    <source>
        <dbReference type="ARBA" id="ARBA00013194"/>
    </source>
</evidence>
<dbReference type="InterPro" id="IPR050245">
    <property type="entry name" value="PrsA_foldase"/>
</dbReference>
<dbReference type="PANTHER" id="PTHR47245">
    <property type="entry name" value="PEPTIDYLPROLYL ISOMERASE"/>
    <property type="match status" value="1"/>
</dbReference>
<evidence type="ECO:0000256" key="5">
    <source>
        <dbReference type="ARBA" id="ARBA00023110"/>
    </source>
</evidence>
<dbReference type="Gene3D" id="1.10.8.1040">
    <property type="match status" value="1"/>
</dbReference>
<evidence type="ECO:0000256" key="8">
    <source>
        <dbReference type="PROSITE-ProRule" id="PRU00278"/>
    </source>
</evidence>
<organism evidence="10 11">
    <name type="scientific">Rhizobium setariae</name>
    <dbReference type="NCBI Taxonomy" id="2801340"/>
    <lineage>
        <taxon>Bacteria</taxon>
        <taxon>Pseudomonadati</taxon>
        <taxon>Pseudomonadota</taxon>
        <taxon>Alphaproteobacteria</taxon>
        <taxon>Hyphomicrobiales</taxon>
        <taxon>Rhizobiaceae</taxon>
        <taxon>Rhizobium/Agrobacterium group</taxon>
        <taxon>Rhizobium</taxon>
    </lineage>
</organism>
<comment type="catalytic activity">
    <reaction evidence="1">
        <text>[protein]-peptidylproline (omega=180) = [protein]-peptidylproline (omega=0)</text>
        <dbReference type="Rhea" id="RHEA:16237"/>
        <dbReference type="Rhea" id="RHEA-COMP:10747"/>
        <dbReference type="Rhea" id="RHEA-COMP:10748"/>
        <dbReference type="ChEBI" id="CHEBI:83833"/>
        <dbReference type="ChEBI" id="CHEBI:83834"/>
        <dbReference type="EC" id="5.2.1.8"/>
    </reaction>
</comment>
<dbReference type="PANTHER" id="PTHR47245:SF2">
    <property type="entry name" value="PEPTIDYL-PROLYL CIS-TRANS ISOMERASE HP_0175-RELATED"/>
    <property type="match status" value="1"/>
</dbReference>
<sequence length="270" mass="29917">MALSQAASAEDVKDPVVATVDGVDVKKSDLDLAEGNIDPQLAQLPPEQKQLAALTAVIDSKLIAVKAKAEKLDETEEFKTRLQFILDRELHNAYFKKHVVDVVTDAEVKARYDKEVAGMPKQQEVHARHILVKTEDEAKAVIAALGEGKDFAELAKEKSTDPNKSDGGDLGYFRKGQMVPEFEAAAFEMNKGDVSKTPIKTQFGFHVIKVEDKRDAPPPPYDQVKDQVRQMIMRDKYMELLKASKDSAKIEILDPALKKGYDEANKAPAK</sequence>
<name>A0A936YW18_9HYPH</name>
<keyword evidence="8 10" id="KW-0413">Isomerase</keyword>
<dbReference type="InterPro" id="IPR046357">
    <property type="entry name" value="PPIase_dom_sf"/>
</dbReference>
<keyword evidence="11" id="KW-1185">Reference proteome</keyword>